<accession>A0ACB9EY26</accession>
<evidence type="ECO:0000313" key="1">
    <source>
        <dbReference type="EMBL" id="KAI3763757.1"/>
    </source>
</evidence>
<evidence type="ECO:0000313" key="2">
    <source>
        <dbReference type="Proteomes" id="UP001055811"/>
    </source>
</evidence>
<keyword evidence="2" id="KW-1185">Reference proteome</keyword>
<organism evidence="1 2">
    <name type="scientific">Cichorium intybus</name>
    <name type="common">Chicory</name>
    <dbReference type="NCBI Taxonomy" id="13427"/>
    <lineage>
        <taxon>Eukaryota</taxon>
        <taxon>Viridiplantae</taxon>
        <taxon>Streptophyta</taxon>
        <taxon>Embryophyta</taxon>
        <taxon>Tracheophyta</taxon>
        <taxon>Spermatophyta</taxon>
        <taxon>Magnoliopsida</taxon>
        <taxon>eudicotyledons</taxon>
        <taxon>Gunneridae</taxon>
        <taxon>Pentapetalae</taxon>
        <taxon>asterids</taxon>
        <taxon>campanulids</taxon>
        <taxon>Asterales</taxon>
        <taxon>Asteraceae</taxon>
        <taxon>Cichorioideae</taxon>
        <taxon>Cichorieae</taxon>
        <taxon>Cichoriinae</taxon>
        <taxon>Cichorium</taxon>
    </lineage>
</organism>
<comment type="caution">
    <text evidence="1">The sequence shown here is derived from an EMBL/GenBank/DDBJ whole genome shotgun (WGS) entry which is preliminary data.</text>
</comment>
<gene>
    <name evidence="1" type="ORF">L2E82_13754</name>
</gene>
<dbReference type="EMBL" id="CM042011">
    <property type="protein sequence ID" value="KAI3763757.1"/>
    <property type="molecule type" value="Genomic_DNA"/>
</dbReference>
<protein>
    <submittedName>
        <fullName evidence="1">Uncharacterized protein</fullName>
    </submittedName>
</protein>
<dbReference type="Proteomes" id="UP001055811">
    <property type="component" value="Linkage Group LG03"/>
</dbReference>
<name>A0ACB9EY26_CICIN</name>
<proteinExistence type="predicted"/>
<reference evidence="1 2" key="2">
    <citation type="journal article" date="2022" name="Mol. Ecol. Resour.">
        <title>The genomes of chicory, endive, great burdock and yacon provide insights into Asteraceae paleo-polyploidization history and plant inulin production.</title>
        <authorList>
            <person name="Fan W."/>
            <person name="Wang S."/>
            <person name="Wang H."/>
            <person name="Wang A."/>
            <person name="Jiang F."/>
            <person name="Liu H."/>
            <person name="Zhao H."/>
            <person name="Xu D."/>
            <person name="Zhang Y."/>
        </authorList>
    </citation>
    <scope>NUCLEOTIDE SEQUENCE [LARGE SCALE GENOMIC DNA]</scope>
    <source>
        <strain evidence="2">cv. Punajuju</strain>
        <tissue evidence="1">Leaves</tissue>
    </source>
</reference>
<sequence length="100" mass="11520">MIALKKLYGDFLLITPLMTLLRIRRRRGGVVLSACWFIGGRAPSLLSLSLSQTHQLHSVLFYTSHLSSSPFSLQLWCAVFSLVKKPPMRRFFLHSQFHYP</sequence>
<reference evidence="2" key="1">
    <citation type="journal article" date="2022" name="Mol. Ecol. Resour.">
        <title>The genomes of chicory, endive, great burdock and yacon provide insights into Asteraceae palaeo-polyploidization history and plant inulin production.</title>
        <authorList>
            <person name="Fan W."/>
            <person name="Wang S."/>
            <person name="Wang H."/>
            <person name="Wang A."/>
            <person name="Jiang F."/>
            <person name="Liu H."/>
            <person name="Zhao H."/>
            <person name="Xu D."/>
            <person name="Zhang Y."/>
        </authorList>
    </citation>
    <scope>NUCLEOTIDE SEQUENCE [LARGE SCALE GENOMIC DNA]</scope>
    <source>
        <strain evidence="2">cv. Punajuju</strain>
    </source>
</reference>